<name>A0A175VNM2_9PEZI</name>
<dbReference type="VEuPathDB" id="FungiDB:MMYC01_210399"/>
<dbReference type="OrthoDB" id="258143at2759"/>
<evidence type="ECO:0000256" key="5">
    <source>
        <dbReference type="ARBA" id="ARBA00022664"/>
    </source>
</evidence>
<dbReference type="GO" id="GO:0005849">
    <property type="term" value="C:mRNA cleavage factor complex"/>
    <property type="evidence" value="ECO:0007669"/>
    <property type="project" value="UniProtKB-UniRule"/>
</dbReference>
<comment type="subcellular location">
    <subcellularLocation>
        <location evidence="2 9">Nucleus</location>
    </subcellularLocation>
</comment>
<comment type="subunit">
    <text evidence="9">Component of a pre-mRNA cleavage factor complex. Interacts directly with PCF11.</text>
</comment>
<keyword evidence="5 9" id="KW-0507">mRNA processing</keyword>
<dbReference type="SUPFAM" id="SSF52540">
    <property type="entry name" value="P-loop containing nucleoside triphosphate hydrolases"/>
    <property type="match status" value="1"/>
</dbReference>
<dbReference type="PANTHER" id="PTHR12755">
    <property type="entry name" value="CLEAVAGE/POLYADENYLATION FACTOR IA SUBUNIT CLP1P"/>
    <property type="match status" value="1"/>
</dbReference>
<dbReference type="GO" id="GO:0005524">
    <property type="term" value="F:ATP binding"/>
    <property type="evidence" value="ECO:0007669"/>
    <property type="project" value="UniProtKB-UniRule"/>
</dbReference>
<feature type="compositionally biased region" description="Polar residues" evidence="10">
    <location>
        <begin position="29"/>
        <end position="40"/>
    </location>
</feature>
<comment type="function">
    <text evidence="1">Polynucleotide 5'-kinase involved in rRNA processing.</text>
</comment>
<evidence type="ECO:0000256" key="10">
    <source>
        <dbReference type="SAM" id="MobiDB-lite"/>
    </source>
</evidence>
<feature type="binding site" evidence="9">
    <location>
        <begin position="167"/>
        <end position="172"/>
    </location>
    <ligand>
        <name>ATP</name>
        <dbReference type="ChEBI" id="CHEBI:30616"/>
    </ligand>
</feature>
<dbReference type="Pfam" id="PF06807">
    <property type="entry name" value="Clp1"/>
    <property type="match status" value="1"/>
</dbReference>
<comment type="function">
    <text evidence="9">Required for endonucleolytic cleavage during polyadenylation-dependent pre-mRNA 3'-end formation.</text>
</comment>
<feature type="domain" description="Clp1 P-loop" evidence="13">
    <location>
        <begin position="164"/>
        <end position="373"/>
    </location>
</feature>
<dbReference type="HAMAP" id="MF_03035">
    <property type="entry name" value="Clp1"/>
    <property type="match status" value="1"/>
</dbReference>
<dbReference type="PANTHER" id="PTHR12755:SF6">
    <property type="entry name" value="POLYRIBONUCLEOTIDE 5'-HYDROXYL-KINASE CLP1"/>
    <property type="match status" value="1"/>
</dbReference>
<dbReference type="GO" id="GO:0031124">
    <property type="term" value="P:mRNA 3'-end processing"/>
    <property type="evidence" value="ECO:0007669"/>
    <property type="project" value="UniProtKB-UniRule"/>
</dbReference>
<comment type="caution">
    <text evidence="14">The sequence shown here is derived from an EMBL/GenBank/DDBJ whole genome shotgun (WGS) entry which is preliminary data.</text>
</comment>
<keyword evidence="7 9" id="KW-0067">ATP-binding</keyword>
<keyword evidence="15" id="KW-1185">Reference proteome</keyword>
<evidence type="ECO:0000256" key="6">
    <source>
        <dbReference type="ARBA" id="ARBA00022741"/>
    </source>
</evidence>
<dbReference type="GO" id="GO:0051731">
    <property type="term" value="F:polynucleotide 5'-hydroxyl-kinase activity"/>
    <property type="evidence" value="ECO:0007669"/>
    <property type="project" value="InterPro"/>
</dbReference>
<keyword evidence="6 9" id="KW-0547">Nucleotide-binding</keyword>
<dbReference type="Gene3D" id="2.60.120.1030">
    <property type="entry name" value="Clp1, DNA binding domain"/>
    <property type="match status" value="1"/>
</dbReference>
<dbReference type="InterPro" id="IPR010655">
    <property type="entry name" value="Clp1_C"/>
</dbReference>
<dbReference type="InterPro" id="IPR045116">
    <property type="entry name" value="Clp1/Grc3"/>
</dbReference>
<dbReference type="InterPro" id="IPR038238">
    <property type="entry name" value="Clp1_C_sf"/>
</dbReference>
<evidence type="ECO:0000256" key="7">
    <source>
        <dbReference type="ARBA" id="ARBA00022840"/>
    </source>
</evidence>
<dbReference type="AlphaFoldDB" id="A0A175VNM2"/>
<sequence length="489" mass="52921">MSIPGLGQIAPQPSIHNKHPPRALLANGPPQNLAQQSSASTTRTIALRPFWEWRFAVPRSSAASGVTVRLTSGTAERDGTELALNHSYTFARTKSKIITYTGCTLEVSGEAEDYIAQYATPEESPALAYLNLHLALQAQRKEETRGNHDRKGGGGGGPRVMICGPRNTGKTTLARTLVALATRMGEQPLMANVDPREGLLALPGTVSAAVFGTVMDVEEPAGGFGVSSTPSSGPSLVPVKLPMVYYFGREKVEEDMPLWKDLVAKLGSSVRAKFANDEVVRSAGLVLDTPPVAPGKGEIEILTHVVREFAVNVVVVLGSAGLSAEMQRLLENEKTAYGEPITVFPLDKSDGVAERDKDFTKFIREAAIKEYFFGDSKRTLSPFTQSVGFDDVAIFKAPDETDFYDDSQQTLEPAEISAGMSHWTLAVMNASVNDPPETIRQAPVMGFVAIADVDEDRRRLKILSPVSGKLGNRPMVWGRWPEPYINLLG</sequence>
<evidence type="ECO:0000256" key="2">
    <source>
        <dbReference type="ARBA" id="ARBA00004123"/>
    </source>
</evidence>
<gene>
    <name evidence="9" type="primary">CLP1</name>
    <name evidence="14" type="ORF">MMYC01_210399</name>
</gene>
<accession>A0A175VNM2</accession>
<dbReference type="EMBL" id="LCTW02000585">
    <property type="protein sequence ID" value="KXX72983.1"/>
    <property type="molecule type" value="Genomic_DNA"/>
</dbReference>
<evidence type="ECO:0000256" key="3">
    <source>
        <dbReference type="ARBA" id="ARBA00018706"/>
    </source>
</evidence>
<dbReference type="Pfam" id="PF16573">
    <property type="entry name" value="CLP1_N"/>
    <property type="match status" value="1"/>
</dbReference>
<evidence type="ECO:0000256" key="4">
    <source>
        <dbReference type="ARBA" id="ARBA00019824"/>
    </source>
</evidence>
<dbReference type="InterPro" id="IPR032319">
    <property type="entry name" value="CLP1_P"/>
</dbReference>
<dbReference type="GO" id="GO:0006388">
    <property type="term" value="P:tRNA splicing, via endonucleolytic cleavage and ligation"/>
    <property type="evidence" value="ECO:0007669"/>
    <property type="project" value="TreeGrafter"/>
</dbReference>
<dbReference type="Gene3D" id="3.40.50.300">
    <property type="entry name" value="P-loop containing nucleotide triphosphate hydrolases"/>
    <property type="match status" value="1"/>
</dbReference>
<feature type="binding site" evidence="9">
    <location>
        <position position="94"/>
    </location>
    <ligand>
        <name>ATP</name>
        <dbReference type="ChEBI" id="CHEBI:30616"/>
    </ligand>
</feature>
<feature type="binding site" evidence="9">
    <location>
        <position position="52"/>
    </location>
    <ligand>
        <name>ATP</name>
        <dbReference type="ChEBI" id="CHEBI:30616"/>
    </ligand>
</feature>
<feature type="region of interest" description="Disordered" evidence="10">
    <location>
        <begin position="1"/>
        <end position="40"/>
    </location>
</feature>
<evidence type="ECO:0000259" key="12">
    <source>
        <dbReference type="Pfam" id="PF16573"/>
    </source>
</evidence>
<evidence type="ECO:0000313" key="15">
    <source>
        <dbReference type="Proteomes" id="UP000078237"/>
    </source>
</evidence>
<evidence type="ECO:0000259" key="11">
    <source>
        <dbReference type="Pfam" id="PF06807"/>
    </source>
</evidence>
<feature type="region of interest" description="Disordered" evidence="10">
    <location>
        <begin position="140"/>
        <end position="165"/>
    </location>
</feature>
<evidence type="ECO:0000313" key="14">
    <source>
        <dbReference type="EMBL" id="KXX72983.1"/>
    </source>
</evidence>
<dbReference type="Proteomes" id="UP000078237">
    <property type="component" value="Unassembled WGS sequence"/>
</dbReference>
<dbReference type="InterPro" id="IPR032324">
    <property type="entry name" value="Clp1_N"/>
</dbReference>
<keyword evidence="8 9" id="KW-0539">Nucleus</keyword>
<dbReference type="InterPro" id="IPR038239">
    <property type="entry name" value="Clp1_N_sf"/>
</dbReference>
<evidence type="ECO:0000256" key="9">
    <source>
        <dbReference type="HAMAP-Rule" id="MF_03035"/>
    </source>
</evidence>
<dbReference type="STRING" id="100816.A0A175VNM2"/>
<evidence type="ECO:0000256" key="1">
    <source>
        <dbReference type="ARBA" id="ARBA00003798"/>
    </source>
</evidence>
<dbReference type="Pfam" id="PF16575">
    <property type="entry name" value="CLP1_P"/>
    <property type="match status" value="1"/>
</dbReference>
<comment type="similarity">
    <text evidence="9">Belongs to the Clp1 family. Clp1 subfamily.</text>
</comment>
<feature type="compositionally biased region" description="Basic and acidic residues" evidence="10">
    <location>
        <begin position="140"/>
        <end position="152"/>
    </location>
</feature>
<organism evidence="14 15">
    <name type="scientific">Madurella mycetomatis</name>
    <dbReference type="NCBI Taxonomy" id="100816"/>
    <lineage>
        <taxon>Eukaryota</taxon>
        <taxon>Fungi</taxon>
        <taxon>Dikarya</taxon>
        <taxon>Ascomycota</taxon>
        <taxon>Pezizomycotina</taxon>
        <taxon>Sordariomycetes</taxon>
        <taxon>Sordariomycetidae</taxon>
        <taxon>Sordariales</taxon>
        <taxon>Sordariales incertae sedis</taxon>
        <taxon>Madurella</taxon>
    </lineage>
</organism>
<evidence type="ECO:0000259" key="13">
    <source>
        <dbReference type="Pfam" id="PF16575"/>
    </source>
</evidence>
<reference evidence="14 15" key="1">
    <citation type="journal article" date="2016" name="Genome Announc.">
        <title>Genome Sequence of Madurella mycetomatis mm55, Isolated from a Human Mycetoma Case in Sudan.</title>
        <authorList>
            <person name="Smit S."/>
            <person name="Derks M.F."/>
            <person name="Bervoets S."/>
            <person name="Fahal A."/>
            <person name="van Leeuwen W."/>
            <person name="van Belkum A."/>
            <person name="van de Sande W.W."/>
        </authorList>
    </citation>
    <scope>NUCLEOTIDE SEQUENCE [LARGE SCALE GENOMIC DNA]</scope>
    <source>
        <strain evidence="15">mm55</strain>
    </source>
</reference>
<dbReference type="InterPro" id="IPR027417">
    <property type="entry name" value="P-loop_NTPase"/>
</dbReference>
<dbReference type="InterPro" id="IPR028606">
    <property type="entry name" value="Clp1"/>
</dbReference>
<feature type="domain" description="Clp1 N-terminal" evidence="12">
    <location>
        <begin position="47"/>
        <end position="142"/>
    </location>
</feature>
<protein>
    <recommendedName>
        <fullName evidence="4">Polynucleotide 5'-hydroxyl-kinase GRC3</fullName>
    </recommendedName>
    <alternativeName>
        <fullName evidence="3">Polynucleotide 5'-hydroxyl-kinase grc3</fullName>
    </alternativeName>
</protein>
<proteinExistence type="inferred from homology"/>
<evidence type="ECO:0000256" key="8">
    <source>
        <dbReference type="ARBA" id="ARBA00023242"/>
    </source>
</evidence>
<dbReference type="Gene3D" id="2.40.30.330">
    <property type="entry name" value="Pre-mRNA cleavage complex subunit Clp1, C-terminal domain"/>
    <property type="match status" value="1"/>
</dbReference>
<feature type="domain" description="Clp1 C-terminal" evidence="11">
    <location>
        <begin position="380"/>
        <end position="482"/>
    </location>
</feature>